<organism evidence="1 2">
    <name type="scientific">Ureibacillus thermosphaericus</name>
    <dbReference type="NCBI Taxonomy" id="51173"/>
    <lineage>
        <taxon>Bacteria</taxon>
        <taxon>Bacillati</taxon>
        <taxon>Bacillota</taxon>
        <taxon>Bacilli</taxon>
        <taxon>Bacillales</taxon>
        <taxon>Caryophanaceae</taxon>
        <taxon>Ureibacillus</taxon>
    </lineage>
</organism>
<evidence type="ECO:0000313" key="2">
    <source>
        <dbReference type="Proteomes" id="UP000557217"/>
    </source>
</evidence>
<keyword evidence="2" id="KW-1185">Reference proteome</keyword>
<proteinExistence type="predicted"/>
<comment type="caution">
    <text evidence="1">The sequence shown here is derived from an EMBL/GenBank/DDBJ whole genome shotgun (WGS) entry which is preliminary data.</text>
</comment>
<gene>
    <name evidence="1" type="ORF">HNR36_001211</name>
</gene>
<reference evidence="1 2" key="1">
    <citation type="submission" date="2020-08" db="EMBL/GenBank/DDBJ databases">
        <title>Genomic Encyclopedia of Type Strains, Phase IV (KMG-IV): sequencing the most valuable type-strain genomes for metagenomic binning, comparative biology and taxonomic classification.</title>
        <authorList>
            <person name="Goeker M."/>
        </authorList>
    </citation>
    <scope>NUCLEOTIDE SEQUENCE [LARGE SCALE GENOMIC DNA]</scope>
    <source>
        <strain evidence="1 2">DSM 10633</strain>
    </source>
</reference>
<accession>A0A840PK80</accession>
<name>A0A840PK80_URETH</name>
<dbReference type="Proteomes" id="UP000557217">
    <property type="component" value="Unassembled WGS sequence"/>
</dbReference>
<sequence length="64" mass="6815">MRASARHNTNGFSSSSIESLVGASVSFTLQTLSGHKSSYVNKGGTTAPRPLILGEFFYFDSLVS</sequence>
<dbReference type="AlphaFoldDB" id="A0A840PK80"/>
<evidence type="ECO:0000313" key="1">
    <source>
        <dbReference type="EMBL" id="MBB5148825.1"/>
    </source>
</evidence>
<protein>
    <submittedName>
        <fullName evidence="1">Uncharacterized protein</fullName>
    </submittedName>
</protein>
<dbReference type="EMBL" id="JACHGZ010000010">
    <property type="protein sequence ID" value="MBB5148825.1"/>
    <property type="molecule type" value="Genomic_DNA"/>
</dbReference>